<dbReference type="PANTHER" id="PTHR13696:SF96">
    <property type="entry name" value="COBQ_COBB_MIND_PARA NUCLEOTIDE BINDING DOMAIN-CONTAINING PROTEIN"/>
    <property type="match status" value="1"/>
</dbReference>
<keyword evidence="3" id="KW-1185">Reference proteome</keyword>
<dbReference type="AlphaFoldDB" id="A0A8J2L8N1"/>
<dbReference type="PANTHER" id="PTHR13696">
    <property type="entry name" value="P-LOOP CONTAINING NUCLEOSIDE TRIPHOSPHATE HYDROLASE"/>
    <property type="match status" value="1"/>
</dbReference>
<dbReference type="InterPro" id="IPR050678">
    <property type="entry name" value="DNA_Partitioning_ATPase"/>
</dbReference>
<accession>A0A8J2L8N1</accession>
<evidence type="ECO:0000259" key="1">
    <source>
        <dbReference type="Pfam" id="PF01656"/>
    </source>
</evidence>
<dbReference type="OrthoDB" id="6432167at2759"/>
<sequence>MIFTIGHTKGGVGKTVVTVNLAAALALQGKSVYLVDGDRQASSFYAMQARRQEEIDPTIDYDNEPDGKKLAALVESKAKNYDHVLIDVGGRDSSALRAALVVSDLLLIPFAPRSLDVWAMADIDELINEARKINPKLKAKAVINGADAVGNDNKAALDVVAQYPNIEYLDAPIGRRKSFASSIGYGQSVLEHKPKDRKAIAEVTRLLNIVFA</sequence>
<gene>
    <name evidence="2" type="ORF">AFUS01_LOCUS37255</name>
</gene>
<proteinExistence type="predicted"/>
<evidence type="ECO:0000313" key="3">
    <source>
        <dbReference type="Proteomes" id="UP000708208"/>
    </source>
</evidence>
<dbReference type="Pfam" id="PF01656">
    <property type="entry name" value="CbiA"/>
    <property type="match status" value="1"/>
</dbReference>
<reference evidence="2" key="1">
    <citation type="submission" date="2021-06" db="EMBL/GenBank/DDBJ databases">
        <authorList>
            <person name="Hodson N. C."/>
            <person name="Mongue J. A."/>
            <person name="Jaron S. K."/>
        </authorList>
    </citation>
    <scope>NUCLEOTIDE SEQUENCE</scope>
</reference>
<dbReference type="Proteomes" id="UP000708208">
    <property type="component" value="Unassembled WGS sequence"/>
</dbReference>
<evidence type="ECO:0000313" key="2">
    <source>
        <dbReference type="EMBL" id="CAG7827260.1"/>
    </source>
</evidence>
<dbReference type="PIRSF" id="PIRSF009320">
    <property type="entry name" value="Nuc_binding_HP_1000"/>
    <property type="match status" value="1"/>
</dbReference>
<dbReference type="CDD" id="cd02042">
    <property type="entry name" value="ParAB_family"/>
    <property type="match status" value="1"/>
</dbReference>
<dbReference type="InterPro" id="IPR002586">
    <property type="entry name" value="CobQ/CobB/MinD/ParA_Nub-bd_dom"/>
</dbReference>
<protein>
    <recommendedName>
        <fullName evidence="1">CobQ/CobB/MinD/ParA nucleotide binding domain-containing protein</fullName>
    </recommendedName>
</protein>
<dbReference type="EMBL" id="CAJVCH010542823">
    <property type="protein sequence ID" value="CAG7827260.1"/>
    <property type="molecule type" value="Genomic_DNA"/>
</dbReference>
<feature type="domain" description="CobQ/CobB/MinD/ParA nucleotide binding" evidence="1">
    <location>
        <begin position="4"/>
        <end position="188"/>
    </location>
</feature>
<comment type="caution">
    <text evidence="2">The sequence shown here is derived from an EMBL/GenBank/DDBJ whole genome shotgun (WGS) entry which is preliminary data.</text>
</comment>
<name>A0A8J2L8N1_9HEXA</name>
<organism evidence="2 3">
    <name type="scientific">Allacma fusca</name>
    <dbReference type="NCBI Taxonomy" id="39272"/>
    <lineage>
        <taxon>Eukaryota</taxon>
        <taxon>Metazoa</taxon>
        <taxon>Ecdysozoa</taxon>
        <taxon>Arthropoda</taxon>
        <taxon>Hexapoda</taxon>
        <taxon>Collembola</taxon>
        <taxon>Symphypleona</taxon>
        <taxon>Sminthuridae</taxon>
        <taxon>Allacma</taxon>
    </lineage>
</organism>